<dbReference type="Gene3D" id="3.40.50.1820">
    <property type="entry name" value="alpha/beta hydrolase"/>
    <property type="match status" value="1"/>
</dbReference>
<dbReference type="SUPFAM" id="SSF53474">
    <property type="entry name" value="alpha/beta-Hydrolases"/>
    <property type="match status" value="1"/>
</dbReference>
<dbReference type="InterPro" id="IPR029058">
    <property type="entry name" value="AB_hydrolase_fold"/>
</dbReference>
<dbReference type="PANTHER" id="PTHR43265">
    <property type="entry name" value="ESTERASE ESTD"/>
    <property type="match status" value="1"/>
</dbReference>
<keyword evidence="3" id="KW-0378">Hydrolase</keyword>
<protein>
    <submittedName>
        <fullName evidence="3">Alpha/beta fold hydrolase</fullName>
    </submittedName>
</protein>
<comment type="caution">
    <text evidence="3">The sequence shown here is derived from an EMBL/GenBank/DDBJ whole genome shotgun (WGS) entry which is preliminary data.</text>
</comment>
<keyword evidence="4" id="KW-1185">Reference proteome</keyword>
<dbReference type="RefSeq" id="WP_285522323.1">
    <property type="nucleotide sequence ID" value="NZ_JASNGB010000037.1"/>
</dbReference>
<accession>A0ABT7JGX9</accession>
<evidence type="ECO:0000259" key="2">
    <source>
        <dbReference type="Pfam" id="PF12146"/>
    </source>
</evidence>
<name>A0ABT7JGX9_9DEIO</name>
<dbReference type="GO" id="GO:0016787">
    <property type="term" value="F:hydrolase activity"/>
    <property type="evidence" value="ECO:0007669"/>
    <property type="project" value="UniProtKB-KW"/>
</dbReference>
<dbReference type="InterPro" id="IPR022742">
    <property type="entry name" value="Hydrolase_4"/>
</dbReference>
<evidence type="ECO:0000313" key="4">
    <source>
        <dbReference type="Proteomes" id="UP001302059"/>
    </source>
</evidence>
<feature type="domain" description="Serine aminopeptidase S33" evidence="2">
    <location>
        <begin position="74"/>
        <end position="171"/>
    </location>
</feature>
<evidence type="ECO:0000313" key="3">
    <source>
        <dbReference type="EMBL" id="MDL2343743.1"/>
    </source>
</evidence>
<evidence type="ECO:0000256" key="1">
    <source>
        <dbReference type="SAM" id="SignalP"/>
    </source>
</evidence>
<sequence length="325" mass="33739">MRLARLLPLTAALLSAPSLAATREVTLEVPGARLAATLQTPDGPQHARPPVALILAGSGPTDRDGNNPLSGPGGTYRKLAANLAARGIATLRPDKRGIGASTLADPREEAQTFGDFVNDARAWLTWLAAQPGLGPVAVIGHSEGGTVALAAVQGQAGEAPSPARAVVLLAAPGEDIGATIRRQIGQNPANPPALVEETGRILDALGRGERVAEVSPVLAPVFRPSVQPYLISSLGYDPQRLIASQTLPTLIVQGDRDLQVRPEDARLLAAAQPAARVHLARGVNHVLVPAPLDPAANFARYGDAELPLERGVVTAVVEFLRGALR</sequence>
<dbReference type="PANTHER" id="PTHR43265:SF1">
    <property type="entry name" value="ESTERASE ESTD"/>
    <property type="match status" value="1"/>
</dbReference>
<keyword evidence="1" id="KW-0732">Signal</keyword>
<dbReference type="EMBL" id="JASNGB010000037">
    <property type="protein sequence ID" value="MDL2343743.1"/>
    <property type="molecule type" value="Genomic_DNA"/>
</dbReference>
<proteinExistence type="predicted"/>
<reference evidence="3 4" key="1">
    <citation type="submission" date="2023-05" db="EMBL/GenBank/DDBJ databases">
        <authorList>
            <person name="Gao F."/>
        </authorList>
    </citation>
    <scope>NUCLEOTIDE SEQUENCE [LARGE SCALE GENOMIC DNA]</scope>
    <source>
        <strain evidence="3 4">MIMF12</strain>
    </source>
</reference>
<dbReference type="Pfam" id="PF12146">
    <property type="entry name" value="Hydrolase_4"/>
    <property type="match status" value="1"/>
</dbReference>
<feature type="chain" id="PRO_5045329431" evidence="1">
    <location>
        <begin position="21"/>
        <end position="325"/>
    </location>
</feature>
<dbReference type="Proteomes" id="UP001302059">
    <property type="component" value="Unassembled WGS sequence"/>
</dbReference>
<dbReference type="InterPro" id="IPR053145">
    <property type="entry name" value="AB_hydrolase_Est10"/>
</dbReference>
<organism evidence="3 4">
    <name type="scientific">Deinococcus rhizophilus</name>
    <dbReference type="NCBI Taxonomy" id="3049544"/>
    <lineage>
        <taxon>Bacteria</taxon>
        <taxon>Thermotogati</taxon>
        <taxon>Deinococcota</taxon>
        <taxon>Deinococci</taxon>
        <taxon>Deinococcales</taxon>
        <taxon>Deinococcaceae</taxon>
        <taxon>Deinococcus</taxon>
    </lineage>
</organism>
<gene>
    <name evidence="3" type="ORF">QOL99_06220</name>
</gene>
<feature type="signal peptide" evidence="1">
    <location>
        <begin position="1"/>
        <end position="20"/>
    </location>
</feature>